<evidence type="ECO:0000313" key="1">
    <source>
        <dbReference type="EMBL" id="GJT91228.1"/>
    </source>
</evidence>
<gene>
    <name evidence="1" type="ORF">Tco_1080073</name>
</gene>
<reference evidence="1" key="1">
    <citation type="journal article" date="2022" name="Int. J. Mol. Sci.">
        <title>Draft Genome of Tanacetum Coccineum: Genomic Comparison of Closely Related Tanacetum-Family Plants.</title>
        <authorList>
            <person name="Yamashiro T."/>
            <person name="Shiraishi A."/>
            <person name="Nakayama K."/>
            <person name="Satake H."/>
        </authorList>
    </citation>
    <scope>NUCLEOTIDE SEQUENCE</scope>
</reference>
<organism evidence="1 2">
    <name type="scientific">Tanacetum coccineum</name>
    <dbReference type="NCBI Taxonomy" id="301880"/>
    <lineage>
        <taxon>Eukaryota</taxon>
        <taxon>Viridiplantae</taxon>
        <taxon>Streptophyta</taxon>
        <taxon>Embryophyta</taxon>
        <taxon>Tracheophyta</taxon>
        <taxon>Spermatophyta</taxon>
        <taxon>Magnoliopsida</taxon>
        <taxon>eudicotyledons</taxon>
        <taxon>Gunneridae</taxon>
        <taxon>Pentapetalae</taxon>
        <taxon>asterids</taxon>
        <taxon>campanulids</taxon>
        <taxon>Asterales</taxon>
        <taxon>Asteraceae</taxon>
        <taxon>Asteroideae</taxon>
        <taxon>Anthemideae</taxon>
        <taxon>Anthemidinae</taxon>
        <taxon>Tanacetum</taxon>
    </lineage>
</organism>
<evidence type="ECO:0000313" key="2">
    <source>
        <dbReference type="Proteomes" id="UP001151760"/>
    </source>
</evidence>
<dbReference type="EMBL" id="BQNB010019999">
    <property type="protein sequence ID" value="GJT91228.1"/>
    <property type="molecule type" value="Genomic_DNA"/>
</dbReference>
<reference evidence="1" key="2">
    <citation type="submission" date="2022-01" db="EMBL/GenBank/DDBJ databases">
        <authorList>
            <person name="Yamashiro T."/>
            <person name="Shiraishi A."/>
            <person name="Satake H."/>
            <person name="Nakayama K."/>
        </authorList>
    </citation>
    <scope>NUCLEOTIDE SEQUENCE</scope>
</reference>
<proteinExistence type="predicted"/>
<name>A0ABQ5HTQ1_9ASTR</name>
<protein>
    <submittedName>
        <fullName evidence="1">Uncharacterized protein</fullName>
    </submittedName>
</protein>
<comment type="caution">
    <text evidence="1">The sequence shown here is derived from an EMBL/GenBank/DDBJ whole genome shotgun (WGS) entry which is preliminary data.</text>
</comment>
<keyword evidence="2" id="KW-1185">Reference proteome</keyword>
<accession>A0ABQ5HTQ1</accession>
<dbReference type="Proteomes" id="UP001151760">
    <property type="component" value="Unassembled WGS sequence"/>
</dbReference>
<sequence>MSTIRWSQFLAKKLDELVLQRNKTERRVYAEARIFILLSASCAQVLWMADKINGLMAFTSTRFQSIEHVEKGTIELVFVQDDYQRADPTPNSSECIDPYLVCRLGMRSLSPQELERLAKSR</sequence>